<sequence>MAARSGPLRLRPSNAQEEAGCIVGDKPAEPVAVAGGGGDKAPAGTGLWRLSDEEVQWVLSQERGYLTPGVVSPEGAEAVNSVSDSFVEYQAWMRREYEANGGVVLVDDEFVARREEDRLWMEEQLAGLSEDGTDFAGWNISDRLSDFYESDGEEREEVVQELNTN</sequence>
<evidence type="ECO:0000313" key="1">
    <source>
        <dbReference type="EMBL" id="JAD83906.1"/>
    </source>
</evidence>
<proteinExistence type="predicted"/>
<protein>
    <submittedName>
        <fullName evidence="1">Uncharacterized protein</fullName>
    </submittedName>
</protein>
<accession>A0A0A9D7X0</accession>
<name>A0A0A9D7X0_ARUDO</name>
<reference evidence="1" key="1">
    <citation type="submission" date="2014-09" db="EMBL/GenBank/DDBJ databases">
        <authorList>
            <person name="Magalhaes I.L.F."/>
            <person name="Oliveira U."/>
            <person name="Santos F.R."/>
            <person name="Vidigal T.H.D.A."/>
            <person name="Brescovit A.D."/>
            <person name="Santos A.J."/>
        </authorList>
    </citation>
    <scope>NUCLEOTIDE SEQUENCE</scope>
    <source>
        <tissue evidence="1">Shoot tissue taken approximately 20 cm above the soil surface</tissue>
    </source>
</reference>
<dbReference type="AlphaFoldDB" id="A0A0A9D7X0"/>
<organism evidence="1">
    <name type="scientific">Arundo donax</name>
    <name type="common">Giant reed</name>
    <name type="synonym">Donax arundinaceus</name>
    <dbReference type="NCBI Taxonomy" id="35708"/>
    <lineage>
        <taxon>Eukaryota</taxon>
        <taxon>Viridiplantae</taxon>
        <taxon>Streptophyta</taxon>
        <taxon>Embryophyta</taxon>
        <taxon>Tracheophyta</taxon>
        <taxon>Spermatophyta</taxon>
        <taxon>Magnoliopsida</taxon>
        <taxon>Liliopsida</taxon>
        <taxon>Poales</taxon>
        <taxon>Poaceae</taxon>
        <taxon>PACMAD clade</taxon>
        <taxon>Arundinoideae</taxon>
        <taxon>Arundineae</taxon>
        <taxon>Arundo</taxon>
    </lineage>
</organism>
<reference evidence="1" key="2">
    <citation type="journal article" date="2015" name="Data Brief">
        <title>Shoot transcriptome of the giant reed, Arundo donax.</title>
        <authorList>
            <person name="Barrero R.A."/>
            <person name="Guerrero F.D."/>
            <person name="Moolhuijzen P."/>
            <person name="Goolsby J.A."/>
            <person name="Tidwell J."/>
            <person name="Bellgard S.E."/>
            <person name="Bellgard M.I."/>
        </authorList>
    </citation>
    <scope>NUCLEOTIDE SEQUENCE</scope>
    <source>
        <tissue evidence="1">Shoot tissue taken approximately 20 cm above the soil surface</tissue>
    </source>
</reference>
<dbReference type="PANTHER" id="PTHR35166:SF20">
    <property type="entry name" value="EXPRESSED PROTEIN"/>
    <property type="match status" value="1"/>
</dbReference>
<dbReference type="EMBL" id="GBRH01213989">
    <property type="protein sequence ID" value="JAD83906.1"/>
    <property type="molecule type" value="Transcribed_RNA"/>
</dbReference>
<dbReference type="PANTHER" id="PTHR35166">
    <property type="entry name" value="OS05G0193700 PROTEIN-RELATED"/>
    <property type="match status" value="1"/>
</dbReference>